<gene>
    <name evidence="4" type="primary">ppp1r3da</name>
</gene>
<reference evidence="4" key="1">
    <citation type="submission" date="2025-08" db="UniProtKB">
        <authorList>
            <consortium name="RefSeq"/>
        </authorList>
    </citation>
    <scope>IDENTIFICATION</scope>
</reference>
<dbReference type="InterPro" id="IPR050782">
    <property type="entry name" value="PP1_regulatory_subunit_3"/>
</dbReference>
<dbReference type="InParanoid" id="A0A6J2UYV0"/>
<evidence type="ECO:0000313" key="4">
    <source>
        <dbReference type="RefSeq" id="XP_030625855.1"/>
    </source>
</evidence>
<sequence>MMFTMAWSLGFRQQKSQSGMTENDLVFSWLSDVSKEHPVYTRDDFCSKPAAEKPVKIRPPTPKTPTTRQPAVRSLSCEPLPKPIIHRRAQSLPSPPERRRQIRRAGVRFVDSLGVELENVKVFSAGENPSVPQHVLFRLLMNSELAGGKKLEISLPLLKPMFPEKPADHPSFSEHLCHQKVCLEQVLCNEMGITGIVQVLNLAFEKEIKVRYSFTNWKSFSETKAHWVSNKPMENVPNGPSCDTFCFHLPVPPFILTPGAILEFAICYKVLGTEFWDNNGGQNYKLVCHSYKLTVPKECEDSMIHFI</sequence>
<name>A0A6J2UYV0_CHACN</name>
<dbReference type="Pfam" id="PF03370">
    <property type="entry name" value="CBM_21"/>
    <property type="match status" value="1"/>
</dbReference>
<dbReference type="InterPro" id="IPR005036">
    <property type="entry name" value="CBM21_dom"/>
</dbReference>
<feature type="domain" description="CBM21" evidence="2">
    <location>
        <begin position="173"/>
        <end position="287"/>
    </location>
</feature>
<dbReference type="PROSITE" id="PS51159">
    <property type="entry name" value="CBM21"/>
    <property type="match status" value="1"/>
</dbReference>
<dbReference type="OrthoDB" id="1881at2759"/>
<dbReference type="Proteomes" id="UP000504632">
    <property type="component" value="Chromosome 3"/>
</dbReference>
<dbReference type="GO" id="GO:2001069">
    <property type="term" value="F:glycogen binding"/>
    <property type="evidence" value="ECO:0007669"/>
    <property type="project" value="TreeGrafter"/>
</dbReference>
<dbReference type="PANTHER" id="PTHR12307">
    <property type="entry name" value="PROTEIN PHOSPHATASE 1 REGULATORY SUBUNIT"/>
    <property type="match status" value="1"/>
</dbReference>
<proteinExistence type="predicted"/>
<dbReference type="GeneID" id="115808574"/>
<dbReference type="RefSeq" id="XP_030625855.1">
    <property type="nucleotide sequence ID" value="XM_030769995.1"/>
</dbReference>
<accession>A0A6J2UYV0</accession>
<dbReference type="Gene3D" id="2.60.40.2440">
    <property type="entry name" value="Carbohydrate binding type-21 domain"/>
    <property type="match status" value="1"/>
</dbReference>
<dbReference type="AlphaFoldDB" id="A0A6J2UYV0"/>
<evidence type="ECO:0000313" key="3">
    <source>
        <dbReference type="Proteomes" id="UP000504632"/>
    </source>
</evidence>
<dbReference type="GO" id="GO:0005979">
    <property type="term" value="P:regulation of glycogen biosynthetic process"/>
    <property type="evidence" value="ECO:0007669"/>
    <property type="project" value="TreeGrafter"/>
</dbReference>
<keyword evidence="3" id="KW-1185">Reference proteome</keyword>
<dbReference type="GO" id="GO:0008157">
    <property type="term" value="F:protein phosphatase 1 binding"/>
    <property type="evidence" value="ECO:0007669"/>
    <property type="project" value="TreeGrafter"/>
</dbReference>
<dbReference type="PANTHER" id="PTHR12307:SF4">
    <property type="entry name" value="PROTEIN PHOSPHATASE 1 REGULATORY SUBUNIT 3D"/>
    <property type="match status" value="1"/>
</dbReference>
<evidence type="ECO:0000259" key="2">
    <source>
        <dbReference type="PROSITE" id="PS51159"/>
    </source>
</evidence>
<protein>
    <submittedName>
        <fullName evidence="4">Protein phosphatase 1, regulatory subunit 3Da</fullName>
    </submittedName>
</protein>
<dbReference type="InterPro" id="IPR038175">
    <property type="entry name" value="CBM21_dom_sf"/>
</dbReference>
<dbReference type="GO" id="GO:0000164">
    <property type="term" value="C:protein phosphatase type 1 complex"/>
    <property type="evidence" value="ECO:0007669"/>
    <property type="project" value="TreeGrafter"/>
</dbReference>
<dbReference type="CTD" id="799144"/>
<evidence type="ECO:0000256" key="1">
    <source>
        <dbReference type="SAM" id="MobiDB-lite"/>
    </source>
</evidence>
<feature type="region of interest" description="Disordered" evidence="1">
    <location>
        <begin position="51"/>
        <end position="73"/>
    </location>
</feature>
<organism evidence="3 4">
    <name type="scientific">Chanos chanos</name>
    <name type="common">Milkfish</name>
    <name type="synonym">Mugil chanos</name>
    <dbReference type="NCBI Taxonomy" id="29144"/>
    <lineage>
        <taxon>Eukaryota</taxon>
        <taxon>Metazoa</taxon>
        <taxon>Chordata</taxon>
        <taxon>Craniata</taxon>
        <taxon>Vertebrata</taxon>
        <taxon>Euteleostomi</taxon>
        <taxon>Actinopterygii</taxon>
        <taxon>Neopterygii</taxon>
        <taxon>Teleostei</taxon>
        <taxon>Ostariophysi</taxon>
        <taxon>Gonorynchiformes</taxon>
        <taxon>Chanidae</taxon>
        <taxon>Chanos</taxon>
    </lineage>
</organism>